<evidence type="ECO:0000256" key="1">
    <source>
        <dbReference type="ARBA" id="ARBA00022741"/>
    </source>
</evidence>
<dbReference type="PANTHER" id="PTHR13140:SF550">
    <property type="entry name" value="MYOSIN-IIIB ISOFORM X1"/>
    <property type="match status" value="1"/>
</dbReference>
<dbReference type="GO" id="GO:0007015">
    <property type="term" value="P:actin filament organization"/>
    <property type="evidence" value="ECO:0007669"/>
    <property type="project" value="TreeGrafter"/>
</dbReference>
<gene>
    <name evidence="8" type="ORF">L210DRAFT_3531214</name>
</gene>
<dbReference type="GO" id="GO:0000146">
    <property type="term" value="F:microfilament motor activity"/>
    <property type="evidence" value="ECO:0007669"/>
    <property type="project" value="TreeGrafter"/>
</dbReference>
<dbReference type="Pfam" id="PF00063">
    <property type="entry name" value="Myosin_head"/>
    <property type="match status" value="1"/>
</dbReference>
<keyword evidence="1" id="KW-0547">Nucleotide-binding</keyword>
<dbReference type="InterPro" id="IPR001609">
    <property type="entry name" value="Myosin_head_motor_dom-like"/>
</dbReference>
<dbReference type="SUPFAM" id="SSF52540">
    <property type="entry name" value="P-loop containing nucleoside triphosphate hydrolases"/>
    <property type="match status" value="1"/>
</dbReference>
<dbReference type="PRINTS" id="PR00193">
    <property type="entry name" value="MYOSINHEAVY"/>
</dbReference>
<evidence type="ECO:0000256" key="2">
    <source>
        <dbReference type="ARBA" id="ARBA00022840"/>
    </source>
</evidence>
<dbReference type="GO" id="GO:0016020">
    <property type="term" value="C:membrane"/>
    <property type="evidence" value="ECO:0007669"/>
    <property type="project" value="TreeGrafter"/>
</dbReference>
<dbReference type="GO" id="GO:0051015">
    <property type="term" value="F:actin filament binding"/>
    <property type="evidence" value="ECO:0007669"/>
    <property type="project" value="TreeGrafter"/>
</dbReference>
<comment type="caution">
    <text evidence="8">The sequence shown here is derived from an EMBL/GenBank/DDBJ whole genome shotgun (WGS) entry which is preliminary data.</text>
</comment>
<keyword evidence="9" id="KW-1185">Reference proteome</keyword>
<dbReference type="GO" id="GO:0005524">
    <property type="term" value="F:ATP binding"/>
    <property type="evidence" value="ECO:0007669"/>
    <property type="project" value="UniProtKB-KW"/>
</dbReference>
<dbReference type="AlphaFoldDB" id="A0AAD4C1I8"/>
<dbReference type="Gene3D" id="3.40.850.10">
    <property type="entry name" value="Kinesin motor domain"/>
    <property type="match status" value="1"/>
</dbReference>
<evidence type="ECO:0000256" key="4">
    <source>
        <dbReference type="ARBA" id="ARBA00023175"/>
    </source>
</evidence>
<accession>A0AAD4C1I8</accession>
<proteinExistence type="inferred from homology"/>
<evidence type="ECO:0000256" key="5">
    <source>
        <dbReference type="ARBA" id="ARBA00023203"/>
    </source>
</evidence>
<comment type="caution">
    <text evidence="6">Lacks conserved residue(s) required for the propagation of feature annotation.</text>
</comment>
<dbReference type="EMBL" id="WHUW01000006">
    <property type="protein sequence ID" value="KAF8444861.1"/>
    <property type="molecule type" value="Genomic_DNA"/>
</dbReference>
<evidence type="ECO:0000256" key="3">
    <source>
        <dbReference type="ARBA" id="ARBA00023123"/>
    </source>
</evidence>
<reference evidence="8" key="1">
    <citation type="submission" date="2019-10" db="EMBL/GenBank/DDBJ databases">
        <authorList>
            <consortium name="DOE Joint Genome Institute"/>
            <person name="Kuo A."/>
            <person name="Miyauchi S."/>
            <person name="Kiss E."/>
            <person name="Drula E."/>
            <person name="Kohler A."/>
            <person name="Sanchez-Garcia M."/>
            <person name="Andreopoulos B."/>
            <person name="Barry K.W."/>
            <person name="Bonito G."/>
            <person name="Buee M."/>
            <person name="Carver A."/>
            <person name="Chen C."/>
            <person name="Cichocki N."/>
            <person name="Clum A."/>
            <person name="Culley D."/>
            <person name="Crous P.W."/>
            <person name="Fauchery L."/>
            <person name="Girlanda M."/>
            <person name="Hayes R."/>
            <person name="Keri Z."/>
            <person name="LaButti K."/>
            <person name="Lipzen A."/>
            <person name="Lombard V."/>
            <person name="Magnuson J."/>
            <person name="Maillard F."/>
            <person name="Morin E."/>
            <person name="Murat C."/>
            <person name="Nolan M."/>
            <person name="Ohm R."/>
            <person name="Pangilinan J."/>
            <person name="Pereira M."/>
            <person name="Perotto S."/>
            <person name="Peter M."/>
            <person name="Riley R."/>
            <person name="Sitrit Y."/>
            <person name="Stielow B."/>
            <person name="Szollosi G."/>
            <person name="Zifcakova L."/>
            <person name="Stursova M."/>
            <person name="Spatafora J.W."/>
            <person name="Tedersoo L."/>
            <person name="Vaario L.-M."/>
            <person name="Yamada A."/>
            <person name="Yan M."/>
            <person name="Wang P."/>
            <person name="Xu J."/>
            <person name="Bruns T."/>
            <person name="Baldrian P."/>
            <person name="Vilgalys R."/>
            <person name="Henrissat B."/>
            <person name="Grigoriev I.V."/>
            <person name="Hibbett D."/>
            <person name="Nagy L.G."/>
            <person name="Martin F.M."/>
        </authorList>
    </citation>
    <scope>NUCLEOTIDE SEQUENCE</scope>
    <source>
        <strain evidence="8">BED1</strain>
    </source>
</reference>
<dbReference type="PANTHER" id="PTHR13140">
    <property type="entry name" value="MYOSIN"/>
    <property type="match status" value="1"/>
</dbReference>
<organism evidence="8 9">
    <name type="scientific">Boletus edulis BED1</name>
    <dbReference type="NCBI Taxonomy" id="1328754"/>
    <lineage>
        <taxon>Eukaryota</taxon>
        <taxon>Fungi</taxon>
        <taxon>Dikarya</taxon>
        <taxon>Basidiomycota</taxon>
        <taxon>Agaricomycotina</taxon>
        <taxon>Agaricomycetes</taxon>
        <taxon>Agaricomycetidae</taxon>
        <taxon>Boletales</taxon>
        <taxon>Boletineae</taxon>
        <taxon>Boletaceae</taxon>
        <taxon>Boletoideae</taxon>
        <taxon>Boletus</taxon>
    </lineage>
</organism>
<dbReference type="InterPro" id="IPR027417">
    <property type="entry name" value="P-loop_NTPase"/>
</dbReference>
<keyword evidence="3 6" id="KW-0518">Myosin</keyword>
<dbReference type="Proteomes" id="UP001194468">
    <property type="component" value="Unassembled WGS sequence"/>
</dbReference>
<dbReference type="GO" id="GO:0016459">
    <property type="term" value="C:myosin complex"/>
    <property type="evidence" value="ECO:0007669"/>
    <property type="project" value="UniProtKB-KW"/>
</dbReference>
<comment type="similarity">
    <text evidence="6">Belongs to the TRAFAC class myosin-kinesin ATPase superfamily. Myosin family.</text>
</comment>
<keyword evidence="2" id="KW-0067">ATP-binding</keyword>
<keyword evidence="5 6" id="KW-0009">Actin-binding</keyword>
<evidence type="ECO:0000313" key="8">
    <source>
        <dbReference type="EMBL" id="KAF8444861.1"/>
    </source>
</evidence>
<evidence type="ECO:0000259" key="7">
    <source>
        <dbReference type="PROSITE" id="PS51456"/>
    </source>
</evidence>
<evidence type="ECO:0000256" key="6">
    <source>
        <dbReference type="PROSITE-ProRule" id="PRU00782"/>
    </source>
</evidence>
<feature type="domain" description="Myosin motor" evidence="7">
    <location>
        <begin position="1"/>
        <end position="241"/>
    </location>
</feature>
<name>A0AAD4C1I8_BOLED</name>
<sequence length="241" mass="26474">MVTSMWNALPFDEDKEKARIVSTAGVDAEDVCCRRSRHHRETSTVVRHAPSHLFVPPLVMTPSPSQIPLSLTTLAYQPSQTMSSSPASVSISCPTQSIPTSVPLPSSPLTLTSMSLPMQTPPEIRHTLLGYVREQDPPPSSHLPARQQCLLQYYHMRRTTQDKSLISGETGSGNSETRRRLAIKTISELSASNPGKKGSKLATRVPAAEFVIESFGNARTLFNPNASRFGKYTELQFTDLP</sequence>
<dbReference type="GO" id="GO:0005737">
    <property type="term" value="C:cytoplasm"/>
    <property type="evidence" value="ECO:0007669"/>
    <property type="project" value="TreeGrafter"/>
</dbReference>
<keyword evidence="4" id="KW-0505">Motor protein</keyword>
<protein>
    <recommendedName>
        <fullName evidence="7">Myosin motor domain-containing protein</fullName>
    </recommendedName>
</protein>
<dbReference type="InterPro" id="IPR036961">
    <property type="entry name" value="Kinesin_motor_dom_sf"/>
</dbReference>
<dbReference type="PROSITE" id="PS51456">
    <property type="entry name" value="MYOSIN_MOTOR"/>
    <property type="match status" value="1"/>
</dbReference>
<evidence type="ECO:0000313" key="9">
    <source>
        <dbReference type="Proteomes" id="UP001194468"/>
    </source>
</evidence>
<reference evidence="8" key="2">
    <citation type="journal article" date="2020" name="Nat. Commun.">
        <title>Large-scale genome sequencing of mycorrhizal fungi provides insights into the early evolution of symbiotic traits.</title>
        <authorList>
            <person name="Miyauchi S."/>
            <person name="Kiss E."/>
            <person name="Kuo A."/>
            <person name="Drula E."/>
            <person name="Kohler A."/>
            <person name="Sanchez-Garcia M."/>
            <person name="Morin E."/>
            <person name="Andreopoulos B."/>
            <person name="Barry K.W."/>
            <person name="Bonito G."/>
            <person name="Buee M."/>
            <person name="Carver A."/>
            <person name="Chen C."/>
            <person name="Cichocki N."/>
            <person name="Clum A."/>
            <person name="Culley D."/>
            <person name="Crous P.W."/>
            <person name="Fauchery L."/>
            <person name="Girlanda M."/>
            <person name="Hayes R.D."/>
            <person name="Keri Z."/>
            <person name="LaButti K."/>
            <person name="Lipzen A."/>
            <person name="Lombard V."/>
            <person name="Magnuson J."/>
            <person name="Maillard F."/>
            <person name="Murat C."/>
            <person name="Nolan M."/>
            <person name="Ohm R.A."/>
            <person name="Pangilinan J."/>
            <person name="Pereira M.F."/>
            <person name="Perotto S."/>
            <person name="Peter M."/>
            <person name="Pfister S."/>
            <person name="Riley R."/>
            <person name="Sitrit Y."/>
            <person name="Stielow J.B."/>
            <person name="Szollosi G."/>
            <person name="Zifcakova L."/>
            <person name="Stursova M."/>
            <person name="Spatafora J.W."/>
            <person name="Tedersoo L."/>
            <person name="Vaario L.M."/>
            <person name="Yamada A."/>
            <person name="Yan M."/>
            <person name="Wang P."/>
            <person name="Xu J."/>
            <person name="Bruns T."/>
            <person name="Baldrian P."/>
            <person name="Vilgalys R."/>
            <person name="Dunand C."/>
            <person name="Henrissat B."/>
            <person name="Grigoriev I.V."/>
            <person name="Hibbett D."/>
            <person name="Nagy L.G."/>
            <person name="Martin F.M."/>
        </authorList>
    </citation>
    <scope>NUCLEOTIDE SEQUENCE</scope>
    <source>
        <strain evidence="8">BED1</strain>
    </source>
</reference>